<name>A0A178WDG6_ARATH</name>
<protein>
    <recommendedName>
        <fullName evidence="6">Domain X domain-containing protein</fullName>
    </recommendedName>
</protein>
<evidence type="ECO:0000313" key="7">
    <source>
        <dbReference type="EMBL" id="OAP16469.1"/>
    </source>
</evidence>
<dbReference type="PANTHER" id="PTHR33642">
    <property type="entry name" value="COX1/OXI3 INTRON 1 PROTEIN-RELATED"/>
    <property type="match status" value="1"/>
</dbReference>
<dbReference type="ExpressionAtlas" id="A0A178WDG6">
    <property type="expression patterns" value="baseline and differential"/>
</dbReference>
<evidence type="ECO:0000256" key="4">
    <source>
        <dbReference type="ARBA" id="ARBA00023136"/>
    </source>
</evidence>
<dbReference type="EMBL" id="LUHQ01000001">
    <property type="protein sequence ID" value="OAP16469.1"/>
    <property type="molecule type" value="Genomic_DNA"/>
</dbReference>
<accession>A0A178WDG6</accession>
<reference evidence="8" key="1">
    <citation type="journal article" date="2016" name="Proc. Natl. Acad. Sci. U.S.A.">
        <title>Chromosome-level assembly of Arabidopsis thaliana Ler reveals the extent of translocation and inversion polymorphisms.</title>
        <authorList>
            <person name="Zapata L."/>
            <person name="Ding J."/>
            <person name="Willing E.M."/>
            <person name="Hartwig B."/>
            <person name="Bezdan D."/>
            <person name="Jiao W.B."/>
            <person name="Patel V."/>
            <person name="Velikkakam James G."/>
            <person name="Koornneef M."/>
            <person name="Ossowski S."/>
            <person name="Schneeberger K."/>
        </authorList>
    </citation>
    <scope>NUCLEOTIDE SEQUENCE [LARGE SCALE GENOMIC DNA]</scope>
    <source>
        <strain evidence="8">cv. Landsberg erecta</strain>
    </source>
</reference>
<dbReference type="GO" id="GO:0006397">
    <property type="term" value="P:mRNA processing"/>
    <property type="evidence" value="ECO:0007669"/>
    <property type="project" value="InterPro"/>
</dbReference>
<evidence type="ECO:0000313" key="8">
    <source>
        <dbReference type="Proteomes" id="UP000078284"/>
    </source>
</evidence>
<dbReference type="CDD" id="cd01651">
    <property type="entry name" value="RT_G2_intron"/>
    <property type="match status" value="1"/>
</dbReference>
<evidence type="ECO:0000256" key="5">
    <source>
        <dbReference type="SAM" id="Phobius"/>
    </source>
</evidence>
<keyword evidence="4 5" id="KW-0472">Membrane</keyword>
<comment type="subcellular location">
    <subcellularLocation>
        <location evidence="1">Membrane</location>
        <topology evidence="1">Multi-pass membrane protein</topology>
    </subcellularLocation>
</comment>
<dbReference type="Pfam" id="PF07297">
    <property type="entry name" value="DPM2"/>
    <property type="match status" value="1"/>
</dbReference>
<dbReference type="AlphaFoldDB" id="A0A178WDG6"/>
<proteinExistence type="predicted"/>
<keyword evidence="2 5" id="KW-0812">Transmembrane</keyword>
<feature type="transmembrane region" description="Helical" evidence="5">
    <location>
        <begin position="676"/>
        <end position="693"/>
    </location>
</feature>
<sequence>MFRKRNLVLDLLRRCYIETLIPRGLWSRTISTFPKSALLATDNAEMASKETGMFSLAGELASLVEESSSHVDDDSKPRSRMELKRSLELRLKKRVKEQCINGKFSDLLKKVIARPETLRDAYDCIRLNSNVSITERNGSVAFDSIAEDLSSGVFDVASNTFSIVARDKTKEVLVLPSVALKVVQEAIRIVLEVVFSPHFSKISHSCRSGRGRASALKYINNNISRSDWCFTLSLNKKLDVSVIENLLSVMEEKVEDSSLSILLRSMFEARVLNLEFGGFPKGHGLPQEGVLSRVLMNIYLDRFDHEFYRISMRHEALGLDSKTDEDSPGSKLRSWFRRQAGEQDETDPSPCQATSGLRVLGTLVRKNVRESPTVKAVHKLKEKVRLFALQKEEAWTLGTVRIGKKWLGHGLKKVKESEIKGLADSNSTLSQISCHRKAGMETDHWYKILLRIWMEDVLRTSEDRSEEFVLSKHVVEPTVPQELRDAFYKFQNAAAAYVSSETANLEALLPCPRSHDRPVFFGDVVAPTNAIGRRLYRYGLITAKGYARSNSMLILQDTAQIIDWYSGLVRRWVIWYEGCSNFDEIKALIDNQIRMSCIRTLAAKYRIHENEIEKRLDLELSIIPSAEDIEQEIQHEKLDSPAFDRDEHLTYGLSNSGLCLLSLARLVSESRPCNCFVIGCSMAAPAVYTLHAMERQKFPGFELDKMELADRAVGLLLSSISLSIFTYYTFWVIILPFVDSDHFIHKYFLPQDYAILVPVFAGIALLSLISVFIGMVMLKSKKKKA</sequence>
<dbReference type="GO" id="GO:0180047">
    <property type="term" value="P:dolichol phosphate mannose biosynthetic process"/>
    <property type="evidence" value="ECO:0007669"/>
    <property type="project" value="InterPro"/>
</dbReference>
<dbReference type="Pfam" id="PF01348">
    <property type="entry name" value="Intron_maturas2"/>
    <property type="match status" value="1"/>
</dbReference>
<dbReference type="GO" id="GO:0005789">
    <property type="term" value="C:endoplasmic reticulum membrane"/>
    <property type="evidence" value="ECO:0007669"/>
    <property type="project" value="InterPro"/>
</dbReference>
<evidence type="ECO:0000256" key="3">
    <source>
        <dbReference type="ARBA" id="ARBA00022989"/>
    </source>
</evidence>
<dbReference type="InterPro" id="IPR024937">
    <property type="entry name" value="Domain_X"/>
</dbReference>
<keyword evidence="3 5" id="KW-1133">Transmembrane helix</keyword>
<organism evidence="7 8">
    <name type="scientific">Arabidopsis thaliana</name>
    <name type="common">Mouse-ear cress</name>
    <dbReference type="NCBI Taxonomy" id="3702"/>
    <lineage>
        <taxon>Eukaryota</taxon>
        <taxon>Viridiplantae</taxon>
        <taxon>Streptophyta</taxon>
        <taxon>Embryophyta</taxon>
        <taxon>Tracheophyta</taxon>
        <taxon>Spermatophyta</taxon>
        <taxon>Magnoliopsida</taxon>
        <taxon>eudicotyledons</taxon>
        <taxon>Gunneridae</taxon>
        <taxon>Pentapetalae</taxon>
        <taxon>rosids</taxon>
        <taxon>malvids</taxon>
        <taxon>Brassicales</taxon>
        <taxon>Brassicaceae</taxon>
        <taxon>Camelineae</taxon>
        <taxon>Arabidopsis</taxon>
    </lineage>
</organism>
<comment type="caution">
    <text evidence="7">The sequence shown here is derived from an EMBL/GenBank/DDBJ whole genome shotgun (WGS) entry which is preliminary data.</text>
</comment>
<dbReference type="GO" id="GO:0030234">
    <property type="term" value="F:enzyme regulator activity"/>
    <property type="evidence" value="ECO:0007669"/>
    <property type="project" value="InterPro"/>
</dbReference>
<gene>
    <name evidence="7" type="ordered locus">AXX17_At1g68710</name>
</gene>
<evidence type="ECO:0000256" key="1">
    <source>
        <dbReference type="ARBA" id="ARBA00004141"/>
    </source>
</evidence>
<evidence type="ECO:0000259" key="6">
    <source>
        <dbReference type="Pfam" id="PF01348"/>
    </source>
</evidence>
<dbReference type="InterPro" id="IPR009914">
    <property type="entry name" value="DPM2"/>
</dbReference>
<feature type="transmembrane region" description="Helical" evidence="5">
    <location>
        <begin position="713"/>
        <end position="734"/>
    </location>
</feature>
<evidence type="ECO:0000256" key="2">
    <source>
        <dbReference type="ARBA" id="ARBA00022692"/>
    </source>
</evidence>
<feature type="transmembrane region" description="Helical" evidence="5">
    <location>
        <begin position="754"/>
        <end position="778"/>
    </location>
</feature>
<dbReference type="Proteomes" id="UP000078284">
    <property type="component" value="Chromosome 1"/>
</dbReference>
<feature type="domain" description="Domain X" evidence="6">
    <location>
        <begin position="524"/>
        <end position="608"/>
    </location>
</feature>
<dbReference type="PANTHER" id="PTHR33642:SF3">
    <property type="entry name" value="NUCLEAR INTRON MATURASE 4, MITOCHONDRIAL"/>
    <property type="match status" value="1"/>
</dbReference>